<dbReference type="OrthoDB" id="1663137at2759"/>
<name>G0MXP8_CAEBE</name>
<dbReference type="PANTHER" id="PTHR43656">
    <property type="entry name" value="BINDING OXIDOREDUCTASE, PUTATIVE (AFU_ORTHOLOGUE AFUA_2G08260)-RELATED"/>
    <property type="match status" value="1"/>
</dbReference>
<dbReference type="InParanoid" id="G0MXP8"/>
<dbReference type="GO" id="GO:0016491">
    <property type="term" value="F:oxidoreductase activity"/>
    <property type="evidence" value="ECO:0007669"/>
    <property type="project" value="UniProtKB-KW"/>
</dbReference>
<dbReference type="AlphaFoldDB" id="G0MXP8"/>
<reference evidence="5" key="1">
    <citation type="submission" date="2011-07" db="EMBL/GenBank/DDBJ databases">
        <authorList>
            <consortium name="Caenorhabditis brenneri Sequencing and Analysis Consortium"/>
            <person name="Wilson R.K."/>
        </authorList>
    </citation>
    <scope>NUCLEOTIDE SEQUENCE [LARGE SCALE GENOMIC DNA]</scope>
    <source>
        <strain evidence="5">PB2801</strain>
    </source>
</reference>
<dbReference type="Proteomes" id="UP000008068">
    <property type="component" value="Unassembled WGS sequence"/>
</dbReference>
<dbReference type="GO" id="GO:0010181">
    <property type="term" value="F:FMN binding"/>
    <property type="evidence" value="ECO:0007669"/>
    <property type="project" value="InterPro"/>
</dbReference>
<dbReference type="Pfam" id="PF00724">
    <property type="entry name" value="Oxidored_FMN"/>
    <property type="match status" value="1"/>
</dbReference>
<organism evidence="5">
    <name type="scientific">Caenorhabditis brenneri</name>
    <name type="common">Nematode worm</name>
    <dbReference type="NCBI Taxonomy" id="135651"/>
    <lineage>
        <taxon>Eukaryota</taxon>
        <taxon>Metazoa</taxon>
        <taxon>Ecdysozoa</taxon>
        <taxon>Nematoda</taxon>
        <taxon>Chromadorea</taxon>
        <taxon>Rhabditida</taxon>
        <taxon>Rhabditina</taxon>
        <taxon>Rhabditomorpha</taxon>
        <taxon>Rhabditoidea</taxon>
        <taxon>Rhabditidae</taxon>
        <taxon>Peloderinae</taxon>
        <taxon>Caenorhabditis</taxon>
    </lineage>
</organism>
<accession>G0MXP8</accession>
<dbReference type="STRING" id="135651.G0MXP8"/>
<dbReference type="eggNOG" id="KOG0134">
    <property type="taxonomic scope" value="Eukaryota"/>
</dbReference>
<evidence type="ECO:0000313" key="4">
    <source>
        <dbReference type="EMBL" id="EGT47192.1"/>
    </source>
</evidence>
<dbReference type="InterPro" id="IPR013785">
    <property type="entry name" value="Aldolase_TIM"/>
</dbReference>
<dbReference type="Gene3D" id="3.20.20.70">
    <property type="entry name" value="Aldolase class I"/>
    <property type="match status" value="1"/>
</dbReference>
<keyword evidence="5" id="KW-1185">Reference proteome</keyword>
<evidence type="ECO:0000313" key="5">
    <source>
        <dbReference type="Proteomes" id="UP000008068"/>
    </source>
</evidence>
<evidence type="ECO:0000259" key="3">
    <source>
        <dbReference type="Pfam" id="PF00724"/>
    </source>
</evidence>
<gene>
    <name evidence="4" type="ORF">CAEBREN_25568</name>
</gene>
<protein>
    <recommendedName>
        <fullName evidence="3">NADH:flavin oxidoreductase/NADH oxidase N-terminal domain-containing protein</fullName>
    </recommendedName>
</protein>
<dbReference type="PANTHER" id="PTHR43656:SF5">
    <property type="entry name" value="NADH:FLAVIN OXIDOREDUCTASE_NADH OXIDASE N-TERMINAL DOMAIN-CONTAINING PROTEIN"/>
    <property type="match status" value="1"/>
</dbReference>
<dbReference type="OMA" id="PKPMDEQ"/>
<evidence type="ECO:0000256" key="1">
    <source>
        <dbReference type="ARBA" id="ARBA00022630"/>
    </source>
</evidence>
<keyword evidence="2" id="KW-0560">Oxidoreductase</keyword>
<dbReference type="CDD" id="cd04733">
    <property type="entry name" value="OYE_like_2_FMN"/>
    <property type="match status" value="1"/>
</dbReference>
<dbReference type="HOGENOM" id="CLU_012153_6_3_1"/>
<keyword evidence="1" id="KW-0285">Flavoprotein</keyword>
<proteinExistence type="predicted"/>
<dbReference type="InterPro" id="IPR051799">
    <property type="entry name" value="NADH_flavin_oxidoreductase"/>
</dbReference>
<dbReference type="FunCoup" id="G0MXP8">
    <property type="interactions" value="13"/>
</dbReference>
<sequence length="451" mass="50237">MSLRRFQNASTIPSEILGDHLKFRNGRETQNRFLKAALTEILSTYSLEEPKKHGLPTESILNIYDKWGNGKFGMILTSNVLVDPKNLEAAGNAIIFQEGESLERRALFSHWAKLMKKDGALAVMQLSHAGRQTPEFVNPTPWSASDIQLVSAARNTTYGKPNALTTEQVKTEVVDRFVYAAKYAYECGFDGVQLHGAHGYLLSQFTSPTTNKRTDKYGGTIENRQRIILEIYDAIRAEIPPSTGFLVGIKTNSVEFQAEGTTLEDAIEMCTVYENKGFDFVELSGGTYEKMLFSYERESTKKREAFFVEFAEQIRPVFEKTVVYLTGGFRTVNAMVDAISKNATQGIGLGRPITAEPNLPKKILEGSVGSAIQDCFDPNDMSTSALASGTQMEQMGRNSMIASQGDVMHQITDFSQAESVKRFSDAMLVHFQQAQQDIEHGKRPKPIVIFD</sequence>
<evidence type="ECO:0000256" key="2">
    <source>
        <dbReference type="ARBA" id="ARBA00023002"/>
    </source>
</evidence>
<dbReference type="EMBL" id="GL379819">
    <property type="protein sequence ID" value="EGT47192.1"/>
    <property type="molecule type" value="Genomic_DNA"/>
</dbReference>
<feature type="domain" description="NADH:flavin oxidoreductase/NADH oxidase N-terminal" evidence="3">
    <location>
        <begin position="27"/>
        <end position="366"/>
    </location>
</feature>
<dbReference type="InterPro" id="IPR001155">
    <property type="entry name" value="OxRdtase_FMN_N"/>
</dbReference>
<dbReference type="SUPFAM" id="SSF51395">
    <property type="entry name" value="FMN-linked oxidoreductases"/>
    <property type="match status" value="1"/>
</dbReference>